<dbReference type="InterPro" id="IPR000834">
    <property type="entry name" value="Peptidase_M14"/>
</dbReference>
<evidence type="ECO:0000259" key="13">
    <source>
        <dbReference type="PROSITE" id="PS52035"/>
    </source>
</evidence>
<name>A0A956M364_UNCEI</name>
<dbReference type="PANTHER" id="PTHR11705:SF143">
    <property type="entry name" value="SLL0236 PROTEIN"/>
    <property type="match status" value="1"/>
</dbReference>
<evidence type="ECO:0000256" key="10">
    <source>
        <dbReference type="ARBA" id="ARBA00050859"/>
    </source>
</evidence>
<keyword evidence="9" id="KW-0482">Metalloprotease</keyword>
<feature type="non-terminal residue" evidence="14">
    <location>
        <position position="485"/>
    </location>
</feature>
<evidence type="ECO:0000256" key="12">
    <source>
        <dbReference type="PROSITE-ProRule" id="PRU01379"/>
    </source>
</evidence>
<evidence type="ECO:0000256" key="2">
    <source>
        <dbReference type="ARBA" id="ARBA00005988"/>
    </source>
</evidence>
<keyword evidence="8" id="KW-0862">Zinc</keyword>
<dbReference type="EC" id="3.4.17.18" evidence="11"/>
<dbReference type="InterPro" id="IPR033810">
    <property type="entry name" value="Carboxypeptidase_T"/>
</dbReference>
<dbReference type="EMBL" id="JAGQHR010001060">
    <property type="protein sequence ID" value="MCA9730239.1"/>
    <property type="molecule type" value="Genomic_DNA"/>
</dbReference>
<reference evidence="14" key="1">
    <citation type="submission" date="2020-04" db="EMBL/GenBank/DDBJ databases">
        <authorList>
            <person name="Zhang T."/>
        </authorList>
    </citation>
    <scope>NUCLEOTIDE SEQUENCE</scope>
    <source>
        <strain evidence="14">HKST-UBA01</strain>
    </source>
</reference>
<dbReference type="GO" id="GO:0005615">
    <property type="term" value="C:extracellular space"/>
    <property type="evidence" value="ECO:0007669"/>
    <property type="project" value="TreeGrafter"/>
</dbReference>
<gene>
    <name evidence="14" type="ORF">KC729_21320</name>
</gene>
<dbReference type="GO" id="GO:0006508">
    <property type="term" value="P:proteolysis"/>
    <property type="evidence" value="ECO:0007669"/>
    <property type="project" value="UniProtKB-KW"/>
</dbReference>
<evidence type="ECO:0000313" key="14">
    <source>
        <dbReference type="EMBL" id="MCA9730239.1"/>
    </source>
</evidence>
<dbReference type="SUPFAM" id="SSF53187">
    <property type="entry name" value="Zn-dependent exopeptidases"/>
    <property type="match status" value="1"/>
</dbReference>
<dbReference type="FunFam" id="3.40.630.10:FF:000084">
    <property type="entry name" value="Carboxypeptidase B2"/>
    <property type="match status" value="1"/>
</dbReference>
<sequence length="485" mass="52796">MFRPFRLGTALLALTCVGGLLSAVPAFARYQEIRIATPLPQQLRDFLPGSELEVMGDDDGAVLFLSTEETSDQLRGMGIDFEVLIDDLEAFYSARMSQGEHRGGGNFGIFHTYSETTDELNAIHAEFPNITTAPASIGTTDEGREILSIKVSDNPNVDENEGEILFDGVHHAREIMTVEMNLSFCRYLCENYGIDPVVTQLVDSREIWFVPIVNPDGIVYNETTNPAGGGMWRKNRKVNQGSSCRGVDLNRNYDFEWVGTGSSTDPCSDVFRGPSPNSEQEIQALTNFIDAHEFVCWQSYHSVAALVLFPWGYTSAHTPDDATFRVMAAEMARDSGYQTGQPTEVLYNVNGAAFDWGYGRDDLHPKIFGFTTEIGGSGFWPAESERDGLIAENLHSNLYLCQVAGAWLDLVSVNVLDGGNGALDPGETVDLSVVVGNPGVLVPATGVTAHLSVDDPYLLLEDASASVGTIPPSGQVEGADHFRLT</sequence>
<dbReference type="CDD" id="cd03859">
    <property type="entry name" value="M14_CPT"/>
    <property type="match status" value="1"/>
</dbReference>
<evidence type="ECO:0000256" key="8">
    <source>
        <dbReference type="ARBA" id="ARBA00022833"/>
    </source>
</evidence>
<comment type="catalytic activity">
    <reaction evidence="10">
        <text>Releases a C-terminal residue, which may be hydrophobic or positively charged.</text>
        <dbReference type="EC" id="3.4.17.18"/>
    </reaction>
</comment>
<dbReference type="GO" id="GO:0004181">
    <property type="term" value="F:metallocarboxypeptidase activity"/>
    <property type="evidence" value="ECO:0007669"/>
    <property type="project" value="InterPro"/>
</dbReference>
<keyword evidence="4" id="KW-0645">Protease</keyword>
<evidence type="ECO:0000256" key="4">
    <source>
        <dbReference type="ARBA" id="ARBA00022670"/>
    </source>
</evidence>
<feature type="domain" description="Peptidase M14" evidence="13">
    <location>
        <begin position="109"/>
        <end position="404"/>
    </location>
</feature>
<dbReference type="AlphaFoldDB" id="A0A956M364"/>
<organism evidence="14 15">
    <name type="scientific">Eiseniibacteriota bacterium</name>
    <dbReference type="NCBI Taxonomy" id="2212470"/>
    <lineage>
        <taxon>Bacteria</taxon>
        <taxon>Candidatus Eiseniibacteriota</taxon>
    </lineage>
</organism>
<comment type="similarity">
    <text evidence="2 12">Belongs to the peptidase M14 family.</text>
</comment>
<comment type="cofactor">
    <cofactor evidence="1">
        <name>Zn(2+)</name>
        <dbReference type="ChEBI" id="CHEBI:29105"/>
    </cofactor>
</comment>
<evidence type="ECO:0000256" key="6">
    <source>
        <dbReference type="ARBA" id="ARBA00022729"/>
    </source>
</evidence>
<keyword evidence="6" id="KW-0732">Signal</keyword>
<evidence type="ECO:0000256" key="7">
    <source>
        <dbReference type="ARBA" id="ARBA00022801"/>
    </source>
</evidence>
<comment type="caution">
    <text evidence="14">The sequence shown here is derived from an EMBL/GenBank/DDBJ whole genome shotgun (WGS) entry which is preliminary data.</text>
</comment>
<proteinExistence type="inferred from homology"/>
<feature type="active site" description="Proton donor/acceptor" evidence="12">
    <location>
        <position position="373"/>
    </location>
</feature>
<dbReference type="GO" id="GO:0008270">
    <property type="term" value="F:zinc ion binding"/>
    <property type="evidence" value="ECO:0007669"/>
    <property type="project" value="InterPro"/>
</dbReference>
<evidence type="ECO:0000256" key="11">
    <source>
        <dbReference type="ARBA" id="ARBA00066554"/>
    </source>
</evidence>
<dbReference type="Gene3D" id="3.40.630.10">
    <property type="entry name" value="Zn peptidases"/>
    <property type="match status" value="1"/>
</dbReference>
<dbReference type="PRINTS" id="PR00765">
    <property type="entry name" value="CRBOXYPTASEA"/>
</dbReference>
<reference evidence="14" key="2">
    <citation type="journal article" date="2021" name="Microbiome">
        <title>Successional dynamics and alternative stable states in a saline activated sludge microbial community over 9 years.</title>
        <authorList>
            <person name="Wang Y."/>
            <person name="Ye J."/>
            <person name="Ju F."/>
            <person name="Liu L."/>
            <person name="Boyd J.A."/>
            <person name="Deng Y."/>
            <person name="Parks D.H."/>
            <person name="Jiang X."/>
            <person name="Yin X."/>
            <person name="Woodcroft B.J."/>
            <person name="Tyson G.W."/>
            <person name="Hugenholtz P."/>
            <person name="Polz M.F."/>
            <person name="Zhang T."/>
        </authorList>
    </citation>
    <scope>NUCLEOTIDE SEQUENCE</scope>
    <source>
        <strain evidence="14">HKST-UBA01</strain>
    </source>
</reference>
<keyword evidence="5" id="KW-0479">Metal-binding</keyword>
<evidence type="ECO:0000256" key="1">
    <source>
        <dbReference type="ARBA" id="ARBA00001947"/>
    </source>
</evidence>
<dbReference type="SMART" id="SM00631">
    <property type="entry name" value="Zn_pept"/>
    <property type="match status" value="1"/>
</dbReference>
<evidence type="ECO:0000256" key="5">
    <source>
        <dbReference type="ARBA" id="ARBA00022723"/>
    </source>
</evidence>
<evidence type="ECO:0000256" key="9">
    <source>
        <dbReference type="ARBA" id="ARBA00023049"/>
    </source>
</evidence>
<evidence type="ECO:0000313" key="15">
    <source>
        <dbReference type="Proteomes" id="UP000697710"/>
    </source>
</evidence>
<dbReference type="PROSITE" id="PS52035">
    <property type="entry name" value="PEPTIDASE_M14"/>
    <property type="match status" value="1"/>
</dbReference>
<dbReference type="Pfam" id="PF00246">
    <property type="entry name" value="Peptidase_M14"/>
    <property type="match status" value="1"/>
</dbReference>
<dbReference type="PANTHER" id="PTHR11705">
    <property type="entry name" value="PROTEASE FAMILY M14 CARBOXYPEPTIDASE A,B"/>
    <property type="match status" value="1"/>
</dbReference>
<keyword evidence="7" id="KW-0378">Hydrolase</keyword>
<accession>A0A956M364</accession>
<evidence type="ECO:0000256" key="3">
    <source>
        <dbReference type="ARBA" id="ARBA00022645"/>
    </source>
</evidence>
<protein>
    <recommendedName>
        <fullName evidence="11">carboxypeptidase T</fullName>
        <ecNumber evidence="11">3.4.17.18</ecNumber>
    </recommendedName>
</protein>
<keyword evidence="3 14" id="KW-0121">Carboxypeptidase</keyword>
<dbReference type="Proteomes" id="UP000697710">
    <property type="component" value="Unassembled WGS sequence"/>
</dbReference>